<reference evidence="2 3" key="1">
    <citation type="submission" date="2019-07" db="EMBL/GenBank/DDBJ databases">
        <title>Draft genome assembly of a fouling barnacle, Amphibalanus amphitrite (Darwin, 1854): The first reference genome for Thecostraca.</title>
        <authorList>
            <person name="Kim W."/>
        </authorList>
    </citation>
    <scope>NUCLEOTIDE SEQUENCE [LARGE SCALE GENOMIC DNA]</scope>
    <source>
        <strain evidence="2">SNU_AA5</strain>
        <tissue evidence="2">Soma without cirri and trophi</tissue>
    </source>
</reference>
<keyword evidence="3" id="KW-1185">Reference proteome</keyword>
<evidence type="ECO:0000256" key="1">
    <source>
        <dbReference type="SAM" id="MobiDB-lite"/>
    </source>
</evidence>
<gene>
    <name evidence="2" type="ORF">FJT64_015605</name>
</gene>
<dbReference type="AlphaFoldDB" id="A0A6A4X8P3"/>
<accession>A0A6A4X8P3</accession>
<feature type="region of interest" description="Disordered" evidence="1">
    <location>
        <begin position="77"/>
        <end position="107"/>
    </location>
</feature>
<name>A0A6A4X8P3_AMPAM</name>
<evidence type="ECO:0000313" key="3">
    <source>
        <dbReference type="Proteomes" id="UP000440578"/>
    </source>
</evidence>
<sequence>MLSCSRLGDIEPLGISGTFDHFQIRNSIVGRVGQSGLNFSATSFTIHSTEVRELSSNALDVPKRVSPEPRFGEALKARPRQCQNAGGGVTSQHDQLDCSGHREQQHDLDSEPVYCEVNDPRFVPMSHLPQGPADGVSGSGCRL</sequence>
<proteinExistence type="predicted"/>
<protein>
    <submittedName>
        <fullName evidence="2">Uncharacterized protein</fullName>
    </submittedName>
</protein>
<feature type="compositionally biased region" description="Basic and acidic residues" evidence="1">
    <location>
        <begin position="94"/>
        <end position="107"/>
    </location>
</feature>
<evidence type="ECO:0000313" key="2">
    <source>
        <dbReference type="EMBL" id="KAF0313859.1"/>
    </source>
</evidence>
<dbReference type="Proteomes" id="UP000440578">
    <property type="component" value="Unassembled WGS sequence"/>
</dbReference>
<comment type="caution">
    <text evidence="2">The sequence shown here is derived from an EMBL/GenBank/DDBJ whole genome shotgun (WGS) entry which is preliminary data.</text>
</comment>
<organism evidence="2 3">
    <name type="scientific">Amphibalanus amphitrite</name>
    <name type="common">Striped barnacle</name>
    <name type="synonym">Balanus amphitrite</name>
    <dbReference type="NCBI Taxonomy" id="1232801"/>
    <lineage>
        <taxon>Eukaryota</taxon>
        <taxon>Metazoa</taxon>
        <taxon>Ecdysozoa</taxon>
        <taxon>Arthropoda</taxon>
        <taxon>Crustacea</taxon>
        <taxon>Multicrustacea</taxon>
        <taxon>Cirripedia</taxon>
        <taxon>Thoracica</taxon>
        <taxon>Thoracicalcarea</taxon>
        <taxon>Balanomorpha</taxon>
        <taxon>Balanoidea</taxon>
        <taxon>Balanidae</taxon>
        <taxon>Amphibalaninae</taxon>
        <taxon>Amphibalanus</taxon>
    </lineage>
</organism>
<dbReference type="EMBL" id="VIIS01000067">
    <property type="protein sequence ID" value="KAF0313859.1"/>
    <property type="molecule type" value="Genomic_DNA"/>
</dbReference>